<dbReference type="InterPro" id="IPR011486">
    <property type="entry name" value="BBP2"/>
</dbReference>
<evidence type="ECO:0000313" key="1">
    <source>
        <dbReference type="EMBL" id="MBB6004429.1"/>
    </source>
</evidence>
<reference evidence="1 2" key="1">
    <citation type="submission" date="2020-08" db="EMBL/GenBank/DDBJ databases">
        <title>Functional genomics of gut bacteria from endangered species of beetles.</title>
        <authorList>
            <person name="Carlos-Shanley C."/>
        </authorList>
    </citation>
    <scope>NUCLEOTIDE SEQUENCE [LARGE SCALE GENOMIC DNA]</scope>
    <source>
        <strain evidence="1 2">S00070</strain>
    </source>
</reference>
<organism evidence="1 2">
    <name type="scientific">Arcicella rosea</name>
    <dbReference type="NCBI Taxonomy" id="502909"/>
    <lineage>
        <taxon>Bacteria</taxon>
        <taxon>Pseudomonadati</taxon>
        <taxon>Bacteroidota</taxon>
        <taxon>Cytophagia</taxon>
        <taxon>Cytophagales</taxon>
        <taxon>Flectobacillaceae</taxon>
        <taxon>Arcicella</taxon>
    </lineage>
</organism>
<gene>
    <name evidence="1" type="ORF">HNP25_003092</name>
</gene>
<accession>A0A841ESP7</accession>
<dbReference type="AlphaFoldDB" id="A0A841ESP7"/>
<keyword evidence="2" id="KW-1185">Reference proteome</keyword>
<dbReference type="RefSeq" id="WP_184135405.1">
    <property type="nucleotide sequence ID" value="NZ_JACHKT010000023.1"/>
</dbReference>
<sequence>MKTIYFTLIALFVFQTSIFGQTEIKPSITWSGYLETYYVYDFNQPANHERPSFMYNHNRHNEFNLNLGFIKGTYLSANTRANLALMAGTYAQYNLASEPSLLQHVFEANIGVKLSNKQNLWLDAGIMPSHIGFESAISKDCWTLTRSILAENSPYYESGAKITYINLDNRWTLSALALNGWQRIKRPDGNQTLALGTQVQFKPNDKTTLNWSTFIGNDKPSSQKQERYFSNLYGIFQLSSTLGLIAGFDYGLEQKAVASSEYNTWYSPVAILKYTANTKWSGAVRWEYYQDKNGVIIASNTPNGFQTKGYSLNIDYKISDNLLWRMEGKYLESKDAIFNKEGKAVNNNFSLNTSMAIQL</sequence>
<comment type="caution">
    <text evidence="1">The sequence shown here is derived from an EMBL/GenBank/DDBJ whole genome shotgun (WGS) entry which is preliminary data.</text>
</comment>
<dbReference type="Proteomes" id="UP000524404">
    <property type="component" value="Unassembled WGS sequence"/>
</dbReference>
<dbReference type="EMBL" id="JACHKT010000023">
    <property type="protein sequence ID" value="MBB6004429.1"/>
    <property type="molecule type" value="Genomic_DNA"/>
</dbReference>
<proteinExistence type="predicted"/>
<evidence type="ECO:0000313" key="2">
    <source>
        <dbReference type="Proteomes" id="UP000524404"/>
    </source>
</evidence>
<protein>
    <recommendedName>
        <fullName evidence="3">Beta-barrel porin-2, OmpL-like. bbp2</fullName>
    </recommendedName>
</protein>
<name>A0A841ESP7_9BACT</name>
<dbReference type="SUPFAM" id="SSF56935">
    <property type="entry name" value="Porins"/>
    <property type="match status" value="1"/>
</dbReference>
<dbReference type="Pfam" id="PF07642">
    <property type="entry name" value="BBP2"/>
    <property type="match status" value="1"/>
</dbReference>
<evidence type="ECO:0008006" key="3">
    <source>
        <dbReference type="Google" id="ProtNLM"/>
    </source>
</evidence>